<dbReference type="InterPro" id="IPR004254">
    <property type="entry name" value="AdipoR/HlyIII-related"/>
</dbReference>
<proteinExistence type="inferred from homology"/>
<dbReference type="NCBIfam" id="TIGR01065">
    <property type="entry name" value="hlyIII"/>
    <property type="match status" value="1"/>
</dbReference>
<evidence type="ECO:0000256" key="6">
    <source>
        <dbReference type="ARBA" id="ARBA00023136"/>
    </source>
</evidence>
<dbReference type="GO" id="GO:0046872">
    <property type="term" value="F:metal ion binding"/>
    <property type="evidence" value="ECO:0007669"/>
    <property type="project" value="UniProtKB-KW"/>
</dbReference>
<dbReference type="RefSeq" id="WP_097653502.1">
    <property type="nucleotide sequence ID" value="NZ_LYXE01000099.1"/>
</dbReference>
<feature type="binding site" evidence="7">
    <location>
        <position position="194"/>
    </location>
    <ligand>
        <name>Zn(2+)</name>
        <dbReference type="ChEBI" id="CHEBI:29105"/>
    </ligand>
</feature>
<keyword evidence="3" id="KW-1003">Cell membrane</keyword>
<dbReference type="OrthoDB" id="9813689at2"/>
<dbReference type="EMBL" id="LYXE01000099">
    <property type="protein sequence ID" value="PDV98466.1"/>
    <property type="molecule type" value="Genomic_DNA"/>
</dbReference>
<dbReference type="Pfam" id="PF03006">
    <property type="entry name" value="HlyIII"/>
    <property type="match status" value="1"/>
</dbReference>
<feature type="binding site" evidence="7">
    <location>
        <position position="190"/>
    </location>
    <ligand>
        <name>Zn(2+)</name>
        <dbReference type="ChEBI" id="CHEBI:29105"/>
    </ligand>
</feature>
<keyword evidence="7" id="KW-0862">Zinc</keyword>
<comment type="caution">
    <text evidence="9">The sequence shown here is derived from an EMBL/GenBank/DDBJ whole genome shotgun (WGS) entry which is preliminary data.</text>
</comment>
<feature type="transmembrane region" description="Helical" evidence="8">
    <location>
        <begin position="138"/>
        <end position="156"/>
    </location>
</feature>
<evidence type="ECO:0000256" key="3">
    <source>
        <dbReference type="ARBA" id="ARBA00022475"/>
    </source>
</evidence>
<keyword evidence="10" id="KW-1185">Reference proteome</keyword>
<evidence type="ECO:0000313" key="9">
    <source>
        <dbReference type="EMBL" id="PDV98466.1"/>
    </source>
</evidence>
<dbReference type="GO" id="GO:0140911">
    <property type="term" value="F:pore-forming activity"/>
    <property type="evidence" value="ECO:0007669"/>
    <property type="project" value="InterPro"/>
</dbReference>
<accession>A0A2H3KKJ5</accession>
<dbReference type="PANTHER" id="PTHR20855:SF3">
    <property type="entry name" value="LD03007P"/>
    <property type="match status" value="1"/>
</dbReference>
<feature type="transmembrane region" description="Helical" evidence="8">
    <location>
        <begin position="50"/>
        <end position="68"/>
    </location>
</feature>
<evidence type="ECO:0000256" key="1">
    <source>
        <dbReference type="ARBA" id="ARBA00004651"/>
    </source>
</evidence>
<dbReference type="GO" id="GO:0005886">
    <property type="term" value="C:plasma membrane"/>
    <property type="evidence" value="ECO:0007669"/>
    <property type="project" value="UniProtKB-SubCell"/>
</dbReference>
<keyword evidence="4 8" id="KW-0812">Transmembrane</keyword>
<feature type="transmembrane region" description="Helical" evidence="8">
    <location>
        <begin position="162"/>
        <end position="182"/>
    </location>
</feature>
<feature type="transmembrane region" description="Helical" evidence="8">
    <location>
        <begin position="80"/>
        <end position="100"/>
    </location>
</feature>
<reference evidence="9 10" key="1">
    <citation type="submission" date="2016-05" db="EMBL/GenBank/DDBJ databases">
        <authorList>
            <person name="Lavstsen T."/>
            <person name="Jespersen J.S."/>
        </authorList>
    </citation>
    <scope>NUCLEOTIDE SEQUENCE [LARGE SCALE GENOMIC DNA]</scope>
    <source>
        <strain evidence="9 10">B7-9</strain>
    </source>
</reference>
<evidence type="ECO:0000256" key="8">
    <source>
        <dbReference type="SAM" id="Phobius"/>
    </source>
</evidence>
<evidence type="ECO:0000256" key="5">
    <source>
        <dbReference type="ARBA" id="ARBA00022989"/>
    </source>
</evidence>
<evidence type="ECO:0000313" key="10">
    <source>
        <dbReference type="Proteomes" id="UP000220922"/>
    </source>
</evidence>
<feature type="transmembrane region" description="Helical" evidence="8">
    <location>
        <begin position="191"/>
        <end position="213"/>
    </location>
</feature>
<feature type="transmembrane region" description="Helical" evidence="8">
    <location>
        <begin position="21"/>
        <end position="38"/>
    </location>
</feature>
<keyword evidence="7" id="KW-0479">Metal-binding</keyword>
<dbReference type="PANTHER" id="PTHR20855">
    <property type="entry name" value="ADIPOR/PROGESTIN RECEPTOR-RELATED"/>
    <property type="match status" value="1"/>
</dbReference>
<organism evidence="9 10">
    <name type="scientific">Candidatus Chloroploca asiatica</name>
    <dbReference type="NCBI Taxonomy" id="1506545"/>
    <lineage>
        <taxon>Bacteria</taxon>
        <taxon>Bacillati</taxon>
        <taxon>Chloroflexota</taxon>
        <taxon>Chloroflexia</taxon>
        <taxon>Chloroflexales</taxon>
        <taxon>Chloroflexineae</taxon>
        <taxon>Oscillochloridaceae</taxon>
        <taxon>Candidatus Chloroploca</taxon>
    </lineage>
</organism>
<dbReference type="Proteomes" id="UP000220922">
    <property type="component" value="Unassembled WGS sequence"/>
</dbReference>
<sequence>MLMLDLKHQPEEVANTLTHGLGAIAGAIGGIIIVALAARSADVWQVTGAVVYSLALVLLYAASTLFHWEQDSRIKRRLEILDHCAIYVLIAGTYTPFLLVTLRDSSIGPVLLAVIWTLAVAGIIFKLIFKTRFRLTSTLLYIAMGWLIVVAAGPMINALPLSVLFFLLLGGIAYTVGTYFFCNERLPYTHAIWHIFVLVGSVFHFVAVATQVVPS</sequence>
<feature type="transmembrane region" description="Helical" evidence="8">
    <location>
        <begin position="106"/>
        <end position="129"/>
    </location>
</feature>
<gene>
    <name evidence="9" type="ORF">A9Q02_15300</name>
</gene>
<protein>
    <submittedName>
        <fullName evidence="9">Hemolysin III</fullName>
    </submittedName>
</protein>
<feature type="binding site" evidence="7">
    <location>
        <position position="67"/>
    </location>
    <ligand>
        <name>Zn(2+)</name>
        <dbReference type="ChEBI" id="CHEBI:29105"/>
    </ligand>
</feature>
<dbReference type="InterPro" id="IPR005744">
    <property type="entry name" value="Hy-lIII"/>
</dbReference>
<keyword evidence="5 8" id="KW-1133">Transmembrane helix</keyword>
<keyword evidence="6 8" id="KW-0472">Membrane</keyword>
<name>A0A2H3KKJ5_9CHLR</name>
<comment type="subcellular location">
    <subcellularLocation>
        <location evidence="1">Cell membrane</location>
        <topology evidence="1">Multi-pass membrane protein</topology>
    </subcellularLocation>
</comment>
<evidence type="ECO:0000256" key="7">
    <source>
        <dbReference type="PIRSR" id="PIRSR604254-1"/>
    </source>
</evidence>
<comment type="similarity">
    <text evidence="2">Belongs to the UPF0073 (Hly-III) family.</text>
</comment>
<dbReference type="AlphaFoldDB" id="A0A2H3KKJ5"/>
<evidence type="ECO:0000256" key="4">
    <source>
        <dbReference type="ARBA" id="ARBA00022692"/>
    </source>
</evidence>
<evidence type="ECO:0000256" key="2">
    <source>
        <dbReference type="ARBA" id="ARBA00008488"/>
    </source>
</evidence>